<name>A0ABT4X8N4_9BACI</name>
<sequence length="235" mass="25525">GQIVREYMSDGTVKYEVVSRIPESRVKNESSELENPLPNPFIHEGGTWYIPPEHAKEHSKAVKDIYKGAGGATVDLGKDFIKGGISLGYNLAALGNYLYHSSGPEQVLRDTQSVLSKTPIFLQNFKNELQDTYDKQVTHGDTESQAHYFTYLGGTIASLFASSATKAGSIGGKASKLEKGANISKKAASKIKKVKKPLVPQMQVAGIPINVFSFEGLQKAAIQFIKKVEDAYNGA</sequence>
<proteinExistence type="predicted"/>
<reference evidence="1 2" key="1">
    <citation type="submission" date="2023-01" db="EMBL/GenBank/DDBJ databases">
        <title>Bacillus changyiensis sp. nov., isolated from a coastal deposit.</title>
        <authorList>
            <person name="Xiao G."/>
            <person name="Lai Q."/>
            <person name="Hu Z."/>
            <person name="Shao Z."/>
        </authorList>
    </citation>
    <scope>NUCLEOTIDE SEQUENCE [LARGE SCALE GENOMIC DNA]</scope>
    <source>
        <strain evidence="1 2">CLL-7-23</strain>
    </source>
</reference>
<gene>
    <name evidence="1" type="ORF">PJ311_19205</name>
</gene>
<dbReference type="EMBL" id="JAQKAB010000034">
    <property type="protein sequence ID" value="MDA7028661.1"/>
    <property type="molecule type" value="Genomic_DNA"/>
</dbReference>
<accession>A0ABT4X8N4</accession>
<feature type="non-terminal residue" evidence="1">
    <location>
        <position position="235"/>
    </location>
</feature>
<feature type="non-terminal residue" evidence="1">
    <location>
        <position position="1"/>
    </location>
</feature>
<keyword evidence="2" id="KW-1185">Reference proteome</keyword>
<protein>
    <submittedName>
        <fullName evidence="1">Uncharacterized protein</fullName>
    </submittedName>
</protein>
<evidence type="ECO:0000313" key="1">
    <source>
        <dbReference type="EMBL" id="MDA7028661.1"/>
    </source>
</evidence>
<dbReference type="Proteomes" id="UP001211894">
    <property type="component" value="Unassembled WGS sequence"/>
</dbReference>
<comment type="caution">
    <text evidence="1">The sequence shown here is derived from an EMBL/GenBank/DDBJ whole genome shotgun (WGS) entry which is preliminary data.</text>
</comment>
<evidence type="ECO:0000313" key="2">
    <source>
        <dbReference type="Proteomes" id="UP001211894"/>
    </source>
</evidence>
<organism evidence="1 2">
    <name type="scientific">Bacillus changyiensis</name>
    <dbReference type="NCBI Taxonomy" id="3004103"/>
    <lineage>
        <taxon>Bacteria</taxon>
        <taxon>Bacillati</taxon>
        <taxon>Bacillota</taxon>
        <taxon>Bacilli</taxon>
        <taxon>Bacillales</taxon>
        <taxon>Bacillaceae</taxon>
        <taxon>Bacillus</taxon>
    </lineage>
</organism>